<dbReference type="Proteomes" id="UP000216438">
    <property type="component" value="Chromosome"/>
</dbReference>
<evidence type="ECO:0000313" key="1">
    <source>
        <dbReference type="EMBL" id="ASX26848.1"/>
    </source>
</evidence>
<evidence type="ECO:0000313" key="2">
    <source>
        <dbReference type="Proteomes" id="UP000216438"/>
    </source>
</evidence>
<accession>A0A249DZ82</accession>
<gene>
    <name evidence="1" type="ORF">BA171_07540</name>
</gene>
<reference evidence="1 2" key="2">
    <citation type="submission" date="2017-09" db="EMBL/GenBank/DDBJ databases">
        <title>The genome of whitefly Bemisia tabaci, a global crop pest, provides novel insights into virus transmission, host adaptation and insecticide resistance.</title>
        <authorList>
            <person name="Kaur N."/>
            <person name="Kliot A."/>
            <person name="Pinheiro P.V."/>
            <person name="Luan J."/>
            <person name="Zheng Y."/>
            <person name="Liu W."/>
            <person name="Sun H."/>
            <person name="Yang X."/>
            <person name="Xu Y."/>
            <person name="Luo Y."/>
            <person name="Kruse A."/>
            <person name="Fisher T.W."/>
            <person name="Nelson D.R."/>
            <person name="Elimelech M."/>
            <person name="MacCoss M."/>
            <person name="Johnson R."/>
            <person name="Cohen E."/>
            <person name="Hunter W.B."/>
            <person name="Brown J.K."/>
            <person name="Jander G."/>
            <person name="Cilia M."/>
            <person name="Douglas A.E."/>
            <person name="Ghanim M."/>
            <person name="Simmons A.M."/>
            <person name="Wintermantel W.M."/>
            <person name="Ling K.-S."/>
            <person name="Fei Z."/>
        </authorList>
    </citation>
    <scope>NUCLEOTIDE SEQUENCE [LARGE SCALE GENOMIC DNA]</scope>
    <source>
        <strain evidence="1 2">MEAM1</strain>
    </source>
</reference>
<name>A0A249DZ82_9ENTR</name>
<organism evidence="1 2">
    <name type="scientific">Candidatus Hamiltonella defensa</name>
    <name type="common">Bemisia tabaci</name>
    <dbReference type="NCBI Taxonomy" id="672795"/>
    <lineage>
        <taxon>Bacteria</taxon>
        <taxon>Pseudomonadati</taxon>
        <taxon>Pseudomonadota</taxon>
        <taxon>Gammaproteobacteria</taxon>
        <taxon>Enterobacterales</taxon>
        <taxon>Enterobacteriaceae</taxon>
        <taxon>aphid secondary symbionts</taxon>
        <taxon>Candidatus Williamhamiltonella</taxon>
    </lineage>
</organism>
<sequence length="148" mass="17088">MCSLAAEKVFISHSNKEIDFFSKKYDIALRLFSFYDNKGCKWGVETLNQAGLQLFSGLLYLRVLLAINQNASDIDLAKYINVCWKAFDNVNLPDFLQTEPKRLQYLQDELFERLPAKDLQDKAISPYTVTNIKPIDWDGFKTLPIDIL</sequence>
<protein>
    <submittedName>
        <fullName evidence="1">Uncharacterized protein</fullName>
    </submittedName>
</protein>
<reference evidence="2" key="1">
    <citation type="submission" date="2016-06" db="EMBL/GenBank/DDBJ databases">
        <authorList>
            <person name="Chen W."/>
            <person name="Hasegawa D.K."/>
        </authorList>
    </citation>
    <scope>NUCLEOTIDE SEQUENCE [LARGE SCALE GENOMIC DNA]</scope>
    <source>
        <strain evidence="2">MEAM1</strain>
    </source>
</reference>
<dbReference type="RefSeq" id="WP_016857357.1">
    <property type="nucleotide sequence ID" value="NZ_CP016303.1"/>
</dbReference>
<proteinExistence type="predicted"/>
<dbReference type="EMBL" id="CP016303">
    <property type="protein sequence ID" value="ASX26848.1"/>
    <property type="molecule type" value="Genomic_DNA"/>
</dbReference>
<dbReference type="AlphaFoldDB" id="A0A249DZ82"/>